<dbReference type="SMART" id="SM00847">
    <property type="entry name" value="HA2"/>
    <property type="match status" value="1"/>
</dbReference>
<reference evidence="3" key="1">
    <citation type="submission" date="2022-11" db="UniProtKB">
        <authorList>
            <consortium name="WormBaseParasite"/>
        </authorList>
    </citation>
    <scope>IDENTIFICATION</scope>
</reference>
<proteinExistence type="predicted"/>
<organism evidence="2 3">
    <name type="scientific">Meloidogyne incognita</name>
    <name type="common">Southern root-knot nematode worm</name>
    <name type="synonym">Oxyuris incognita</name>
    <dbReference type="NCBI Taxonomy" id="6306"/>
    <lineage>
        <taxon>Eukaryota</taxon>
        <taxon>Metazoa</taxon>
        <taxon>Ecdysozoa</taxon>
        <taxon>Nematoda</taxon>
        <taxon>Chromadorea</taxon>
        <taxon>Rhabditida</taxon>
        <taxon>Tylenchina</taxon>
        <taxon>Tylenchomorpha</taxon>
        <taxon>Tylenchoidea</taxon>
        <taxon>Meloidogynidae</taxon>
        <taxon>Meloidogyninae</taxon>
        <taxon>Meloidogyne</taxon>
        <taxon>Meloidogyne incognita group</taxon>
    </lineage>
</organism>
<accession>A0A914L0X8</accession>
<dbReference type="InterPro" id="IPR027417">
    <property type="entry name" value="P-loop_NTPase"/>
</dbReference>
<dbReference type="GO" id="GO:0071013">
    <property type="term" value="C:catalytic step 2 spliceosome"/>
    <property type="evidence" value="ECO:0007669"/>
    <property type="project" value="TreeGrafter"/>
</dbReference>
<dbReference type="GO" id="GO:0003723">
    <property type="term" value="F:RNA binding"/>
    <property type="evidence" value="ECO:0007669"/>
    <property type="project" value="TreeGrafter"/>
</dbReference>
<dbReference type="WBParaSite" id="Minc3s00200g07389">
    <property type="protein sequence ID" value="Minc3s00200g07389"/>
    <property type="gene ID" value="Minc3s00200g07389"/>
</dbReference>
<evidence type="ECO:0000313" key="2">
    <source>
        <dbReference type="Proteomes" id="UP000887563"/>
    </source>
</evidence>
<evidence type="ECO:0000313" key="3">
    <source>
        <dbReference type="WBParaSite" id="Minc3s00200g07389"/>
    </source>
</evidence>
<feature type="domain" description="Helicase-associated" evidence="1">
    <location>
        <begin position="1"/>
        <end position="71"/>
    </location>
</feature>
<evidence type="ECO:0000259" key="1">
    <source>
        <dbReference type="SMART" id="SM00847"/>
    </source>
</evidence>
<sequence length="210" mass="24547">MAEFPLEPSLSKMLIMSVELGCADDILTIVSMLSVQNVFYRPKEKQELADEKKSKFHQPVRDIRKQLLSIMDRHKLEIKSAGRDTQRIQRAICSGFFRNAAKRDPQEGYRTIVDGQTVYIHPSSSLFQNQPEWVVYHELVQTTKEYMREVTAVEPTWLVDLAPSFFKRGDSMKLSSFKKGQKIEPLHNKYEDPNAWRLSRLKKKIYNPNR</sequence>
<dbReference type="Pfam" id="PF21010">
    <property type="entry name" value="HA2_C"/>
    <property type="match status" value="1"/>
</dbReference>
<name>A0A914L0X8_MELIC</name>
<protein>
    <submittedName>
        <fullName evidence="3">Helicase-associated domain-containing protein</fullName>
    </submittedName>
</protein>
<dbReference type="Proteomes" id="UP000887563">
    <property type="component" value="Unplaced"/>
</dbReference>
<dbReference type="Pfam" id="PF07717">
    <property type="entry name" value="OB_NTP_bind"/>
    <property type="match status" value="1"/>
</dbReference>
<dbReference type="InterPro" id="IPR011709">
    <property type="entry name" value="DEAD-box_helicase_OB_fold"/>
</dbReference>
<dbReference type="InterPro" id="IPR007502">
    <property type="entry name" value="Helicase-assoc_dom"/>
</dbReference>
<dbReference type="PANTHER" id="PTHR18934">
    <property type="entry name" value="ATP-DEPENDENT RNA HELICASE"/>
    <property type="match status" value="1"/>
</dbReference>
<dbReference type="Gene3D" id="1.20.120.1080">
    <property type="match status" value="1"/>
</dbReference>
<dbReference type="PANTHER" id="PTHR18934:SF85">
    <property type="entry name" value="ATP-DEPENDENT RNA HELICASE DHX8"/>
    <property type="match status" value="1"/>
</dbReference>
<dbReference type="SUPFAM" id="SSF52540">
    <property type="entry name" value="P-loop containing nucleoside triphosphate hydrolases"/>
    <property type="match status" value="1"/>
</dbReference>
<dbReference type="GO" id="GO:0003724">
    <property type="term" value="F:RNA helicase activity"/>
    <property type="evidence" value="ECO:0007669"/>
    <property type="project" value="TreeGrafter"/>
</dbReference>
<dbReference type="AlphaFoldDB" id="A0A914L0X8"/>
<dbReference type="GO" id="GO:0000390">
    <property type="term" value="P:spliceosomal complex disassembly"/>
    <property type="evidence" value="ECO:0007669"/>
    <property type="project" value="TreeGrafter"/>
</dbReference>
<keyword evidence="2" id="KW-1185">Reference proteome</keyword>